<evidence type="ECO:0000256" key="3">
    <source>
        <dbReference type="ARBA" id="ARBA00022840"/>
    </source>
</evidence>
<proteinExistence type="inferred from homology"/>
<dbReference type="EMBL" id="BONQ01000073">
    <property type="protein sequence ID" value="GIG46650.1"/>
    <property type="molecule type" value="Genomic_DNA"/>
</dbReference>
<dbReference type="SUPFAM" id="SSF51126">
    <property type="entry name" value="Pectin lyase-like"/>
    <property type="match status" value="1"/>
</dbReference>
<reference evidence="5" key="1">
    <citation type="submission" date="2021-01" db="EMBL/GenBank/DDBJ databases">
        <title>Whole genome shotgun sequence of Dactylosporangium siamense NBRC 106093.</title>
        <authorList>
            <person name="Komaki H."/>
            <person name="Tamura T."/>
        </authorList>
    </citation>
    <scope>NUCLEOTIDE SEQUENCE</scope>
    <source>
        <strain evidence="5">NBRC 106093</strain>
    </source>
</reference>
<dbReference type="InterPro" id="IPR000641">
    <property type="entry name" value="CbxX/CfxQ"/>
</dbReference>
<gene>
    <name evidence="5" type="ORF">Dsi01nite_046910</name>
</gene>
<dbReference type="Gene3D" id="2.160.20.10">
    <property type="entry name" value="Single-stranded right-handed beta-helix, Pectin lyase-like"/>
    <property type="match status" value="1"/>
</dbReference>
<evidence type="ECO:0000259" key="4">
    <source>
        <dbReference type="SMART" id="SM00382"/>
    </source>
</evidence>
<feature type="domain" description="AAA+ ATPase" evidence="4">
    <location>
        <begin position="326"/>
        <end position="466"/>
    </location>
</feature>
<dbReference type="AlphaFoldDB" id="A0A919PKU4"/>
<name>A0A919PKU4_9ACTN</name>
<dbReference type="InterPro" id="IPR050773">
    <property type="entry name" value="CbxX/CfxQ_RuBisCO_ESX"/>
</dbReference>
<dbReference type="SMART" id="SM00710">
    <property type="entry name" value="PbH1"/>
    <property type="match status" value="4"/>
</dbReference>
<dbReference type="PANTHER" id="PTHR43392:SF2">
    <property type="entry name" value="AAA-TYPE ATPASE FAMILY PROTEIN _ ANKYRIN REPEAT FAMILY PROTEIN"/>
    <property type="match status" value="1"/>
</dbReference>
<dbReference type="InterPro" id="IPR003593">
    <property type="entry name" value="AAA+_ATPase"/>
</dbReference>
<keyword evidence="3" id="KW-0067">ATP-binding</keyword>
<dbReference type="GO" id="GO:0005524">
    <property type="term" value="F:ATP binding"/>
    <property type="evidence" value="ECO:0007669"/>
    <property type="project" value="UniProtKB-KW"/>
</dbReference>
<comment type="caution">
    <text evidence="5">The sequence shown here is derived from an EMBL/GenBank/DDBJ whole genome shotgun (WGS) entry which is preliminary data.</text>
</comment>
<evidence type="ECO:0000313" key="5">
    <source>
        <dbReference type="EMBL" id="GIG46650.1"/>
    </source>
</evidence>
<dbReference type="InterPro" id="IPR011050">
    <property type="entry name" value="Pectin_lyase_fold/virulence"/>
</dbReference>
<dbReference type="InterPro" id="IPR041627">
    <property type="entry name" value="AAA_lid_6"/>
</dbReference>
<dbReference type="Pfam" id="PF13229">
    <property type="entry name" value="Beta_helix"/>
    <property type="match status" value="1"/>
</dbReference>
<dbReference type="InterPro" id="IPR006626">
    <property type="entry name" value="PbH1"/>
</dbReference>
<evidence type="ECO:0000256" key="1">
    <source>
        <dbReference type="ARBA" id="ARBA00010378"/>
    </source>
</evidence>
<dbReference type="Gene3D" id="3.40.50.300">
    <property type="entry name" value="P-loop containing nucleotide triphosphate hydrolases"/>
    <property type="match status" value="1"/>
</dbReference>
<dbReference type="InterPro" id="IPR039448">
    <property type="entry name" value="Beta_helix"/>
</dbReference>
<sequence>MARTLLVAADRAGAYPTIREALDRSSPGGVISIAPGEYREAVIFTGRDITLTAAEGPGTVTLTGVGTSEPLLAVQSGSLTLVELTLRGGYGPAVGAVGGQVTLRGCELGSEYGAAFQAGSGATIALEDCTVRSAQFGLLLEGTGGTVQRCTIEQIGSDGIIFSLGADTTVSDTVVSDCGNRGIYIYQYGKPTIVNCEVRRTGQEGISVAQGSSPTIRSTAVAETEGDGISVAAGCGGMIDGCRVEDDRIRIQDGATTEVIAAADAARVGVGAADSAGGGRGQIESLMADLDGLVGLAEVKAEVKSLIDEMQVAEWRRLAGLGSSSVSRHLIFAGAPGTGKTTVARIYGKLLYALGVLPKDTLKEVSRRDLVGQYIGHTAEKTAGVFDEALGGVLFIDEAYTLSRSGGSGMDFGQESIDTLVKLMEDHRDEVAVIAAGYTADMEDFLSANAGLASRFARTIEFDSYSTDELGLIMQRIADADSYVLSDQVNEVLREHFRTVDRGPNFGNAREARTLFEGVRKAQAQRLRAIGRMPTRDDLRTITVEDVRIAIKARE</sequence>
<protein>
    <recommendedName>
        <fullName evidence="4">AAA+ ATPase domain-containing protein</fullName>
    </recommendedName>
</protein>
<dbReference type="SMART" id="SM00382">
    <property type="entry name" value="AAA"/>
    <property type="match status" value="1"/>
</dbReference>
<evidence type="ECO:0000313" key="6">
    <source>
        <dbReference type="Proteomes" id="UP000660611"/>
    </source>
</evidence>
<dbReference type="Gene3D" id="1.10.8.60">
    <property type="match status" value="1"/>
</dbReference>
<dbReference type="Proteomes" id="UP000660611">
    <property type="component" value="Unassembled WGS sequence"/>
</dbReference>
<keyword evidence="2" id="KW-0547">Nucleotide-binding</keyword>
<dbReference type="InterPro" id="IPR012334">
    <property type="entry name" value="Pectin_lyas_fold"/>
</dbReference>
<dbReference type="CDD" id="cd00009">
    <property type="entry name" value="AAA"/>
    <property type="match status" value="1"/>
</dbReference>
<dbReference type="Pfam" id="PF00004">
    <property type="entry name" value="AAA"/>
    <property type="match status" value="1"/>
</dbReference>
<keyword evidence="6" id="KW-1185">Reference proteome</keyword>
<dbReference type="GO" id="GO:0016887">
    <property type="term" value="F:ATP hydrolysis activity"/>
    <property type="evidence" value="ECO:0007669"/>
    <property type="project" value="InterPro"/>
</dbReference>
<dbReference type="Pfam" id="PF17866">
    <property type="entry name" value="AAA_lid_6"/>
    <property type="match status" value="1"/>
</dbReference>
<dbReference type="PANTHER" id="PTHR43392">
    <property type="entry name" value="AAA-TYPE ATPASE FAMILY PROTEIN / ANKYRIN REPEAT FAMILY PROTEIN"/>
    <property type="match status" value="1"/>
</dbReference>
<evidence type="ECO:0000256" key="2">
    <source>
        <dbReference type="ARBA" id="ARBA00022741"/>
    </source>
</evidence>
<dbReference type="RefSeq" id="WP_203848414.1">
    <property type="nucleotide sequence ID" value="NZ_BAAAVW010000015.1"/>
</dbReference>
<dbReference type="PRINTS" id="PR00819">
    <property type="entry name" value="CBXCFQXSUPER"/>
</dbReference>
<dbReference type="InterPro" id="IPR003959">
    <property type="entry name" value="ATPase_AAA_core"/>
</dbReference>
<dbReference type="InterPro" id="IPR027417">
    <property type="entry name" value="P-loop_NTPase"/>
</dbReference>
<organism evidence="5 6">
    <name type="scientific">Dactylosporangium siamense</name>
    <dbReference type="NCBI Taxonomy" id="685454"/>
    <lineage>
        <taxon>Bacteria</taxon>
        <taxon>Bacillati</taxon>
        <taxon>Actinomycetota</taxon>
        <taxon>Actinomycetes</taxon>
        <taxon>Micromonosporales</taxon>
        <taxon>Micromonosporaceae</taxon>
        <taxon>Dactylosporangium</taxon>
    </lineage>
</organism>
<dbReference type="SUPFAM" id="SSF52540">
    <property type="entry name" value="P-loop containing nucleoside triphosphate hydrolases"/>
    <property type="match status" value="1"/>
</dbReference>
<accession>A0A919PKU4</accession>
<comment type="similarity">
    <text evidence="1">Belongs to the CbxX/CfxQ family.</text>
</comment>
<dbReference type="FunFam" id="3.40.50.300:FF:000216">
    <property type="entry name" value="Type VII secretion ATPase EccA"/>
    <property type="match status" value="1"/>
</dbReference>